<proteinExistence type="predicted"/>
<reference evidence="2 3" key="1">
    <citation type="submission" date="2016-03" db="EMBL/GenBank/DDBJ databases">
        <title>Comparison of Bacillus endophyticus and B. anthracis characteristics using whole genome sequence analysis and microbiological techniques.</title>
        <authorList>
            <person name="Lekota K.E."/>
            <person name="Mafofo J."/>
            <person name="Rees J."/>
            <person name="Muchadeyi F.C."/>
            <person name="Madoroba E."/>
            <person name="Van Heerden H."/>
        </authorList>
    </citation>
    <scope>NUCLEOTIDE SEQUENCE [LARGE SCALE GENOMIC DNA]</scope>
    <source>
        <strain evidence="2 3">3631_10C</strain>
    </source>
</reference>
<dbReference type="AlphaFoldDB" id="A0AAX1QDE0"/>
<evidence type="ECO:0000313" key="3">
    <source>
        <dbReference type="Proteomes" id="UP000250174"/>
    </source>
</evidence>
<sequence length="117" mass="13847">MKKPLLAVKVRHENREKNELMSCFYTFIATFKYGSIFLYVYSNNFDRTVVLLPAFYTNSLVTDLLLFHLNEQLLILFLSFLSKWKTSPHLPQGSLSYFYLNSVSKIYMDSNLKNWLN</sequence>
<gene>
    <name evidence="2" type="ORF">A3864_07485</name>
</gene>
<protein>
    <submittedName>
        <fullName evidence="2">Uncharacterized protein</fullName>
    </submittedName>
</protein>
<comment type="caution">
    <text evidence="2">The sequence shown here is derived from an EMBL/GenBank/DDBJ whole genome shotgun (WGS) entry which is preliminary data.</text>
</comment>
<name>A0AAX1QDE0_9BACI</name>
<keyword evidence="1" id="KW-0472">Membrane</keyword>
<evidence type="ECO:0000256" key="1">
    <source>
        <dbReference type="SAM" id="Phobius"/>
    </source>
</evidence>
<organism evidence="2 3">
    <name type="scientific">Priestia endophytica</name>
    <dbReference type="NCBI Taxonomy" id="135735"/>
    <lineage>
        <taxon>Bacteria</taxon>
        <taxon>Bacillati</taxon>
        <taxon>Bacillota</taxon>
        <taxon>Bacilli</taxon>
        <taxon>Bacillales</taxon>
        <taxon>Bacillaceae</taxon>
        <taxon>Priestia</taxon>
    </lineage>
</organism>
<feature type="transmembrane region" description="Helical" evidence="1">
    <location>
        <begin position="20"/>
        <end position="41"/>
    </location>
</feature>
<keyword evidence="1" id="KW-0812">Transmembrane</keyword>
<dbReference type="Proteomes" id="UP000250174">
    <property type="component" value="Unassembled WGS sequence"/>
</dbReference>
<keyword evidence="1" id="KW-1133">Transmembrane helix</keyword>
<evidence type="ECO:0000313" key="2">
    <source>
        <dbReference type="EMBL" id="RAS78962.1"/>
    </source>
</evidence>
<accession>A0AAX1QDE0</accession>
<dbReference type="EMBL" id="LVYK01000011">
    <property type="protein sequence ID" value="RAS78962.1"/>
    <property type="molecule type" value="Genomic_DNA"/>
</dbReference>